<dbReference type="InterPro" id="IPR003772">
    <property type="entry name" value="YceD"/>
</dbReference>
<dbReference type="EMBL" id="LCIJ01000018">
    <property type="protein sequence ID" value="KKT52535.1"/>
    <property type="molecule type" value="Genomic_DNA"/>
</dbReference>
<sequence length="180" mass="19674">MKIEVKNLLKQSEGTSETHPIALANLDLKDAGTANVAGNITLTKLDDFILADITGKADVSQPCSRCLKEVILTIPLNFAREFKEEIPGPQQSRGRQARNDDNIEEEAYSIIDGQIDLASPIADEIIASLPVKILCQNTCKGLCPTCGHNLNDNPCTCDKVEFEVSNKIRFDNGSTTKEEN</sequence>
<organism evidence="1 2">
    <name type="scientific">candidate division Kazan bacterium GW2011_GWA1_44_22</name>
    <dbReference type="NCBI Taxonomy" id="1620410"/>
    <lineage>
        <taxon>Bacteria</taxon>
        <taxon>Bacteria division Kazan-3B-28</taxon>
    </lineage>
</organism>
<accession>A0A0G1HZY3</accession>
<gene>
    <name evidence="1" type="ORF">VE96_C0018G0010</name>
</gene>
<proteinExistence type="predicted"/>
<dbReference type="PANTHER" id="PTHR34374:SF1">
    <property type="entry name" value="LARGE RIBOSOMAL RNA SUBUNIT ACCUMULATION PROTEIN YCED HOMOLOG 1, CHLOROPLASTIC"/>
    <property type="match status" value="1"/>
</dbReference>
<reference evidence="1 2" key="1">
    <citation type="journal article" date="2015" name="Nature">
        <title>rRNA introns, odd ribosomes, and small enigmatic genomes across a large radiation of phyla.</title>
        <authorList>
            <person name="Brown C.T."/>
            <person name="Hug L.A."/>
            <person name="Thomas B.C."/>
            <person name="Sharon I."/>
            <person name="Castelle C.J."/>
            <person name="Singh A."/>
            <person name="Wilkins M.J."/>
            <person name="Williams K.H."/>
            <person name="Banfield J.F."/>
        </authorList>
    </citation>
    <scope>NUCLEOTIDE SEQUENCE [LARGE SCALE GENOMIC DNA]</scope>
</reference>
<evidence type="ECO:0008006" key="3">
    <source>
        <dbReference type="Google" id="ProtNLM"/>
    </source>
</evidence>
<evidence type="ECO:0000313" key="1">
    <source>
        <dbReference type="EMBL" id="KKT52535.1"/>
    </source>
</evidence>
<dbReference type="Pfam" id="PF02620">
    <property type="entry name" value="YceD"/>
    <property type="match status" value="1"/>
</dbReference>
<dbReference type="PANTHER" id="PTHR34374">
    <property type="entry name" value="LARGE RIBOSOMAL RNA SUBUNIT ACCUMULATION PROTEIN YCED HOMOLOG 1, CHLOROPLASTIC"/>
    <property type="match status" value="1"/>
</dbReference>
<protein>
    <recommendedName>
        <fullName evidence="3">DUF177 domain-containing protein</fullName>
    </recommendedName>
</protein>
<name>A0A0G1HZY3_UNCK3</name>
<dbReference type="AlphaFoldDB" id="A0A0G1HZY3"/>
<dbReference type="Proteomes" id="UP000034752">
    <property type="component" value="Unassembled WGS sequence"/>
</dbReference>
<evidence type="ECO:0000313" key="2">
    <source>
        <dbReference type="Proteomes" id="UP000034752"/>
    </source>
</evidence>
<comment type="caution">
    <text evidence="1">The sequence shown here is derived from an EMBL/GenBank/DDBJ whole genome shotgun (WGS) entry which is preliminary data.</text>
</comment>